<dbReference type="OrthoDB" id="9782828at2"/>
<proteinExistence type="inferred from homology"/>
<evidence type="ECO:0000256" key="2">
    <source>
        <dbReference type="PIRNR" id="PIRNR001365"/>
    </source>
</evidence>
<keyword evidence="1 2" id="KW-0456">Lyase</keyword>
<dbReference type="Proteomes" id="UP000240708">
    <property type="component" value="Unassembled WGS sequence"/>
</dbReference>
<evidence type="ECO:0000256" key="4">
    <source>
        <dbReference type="PIRSR" id="PIRSR001365-2"/>
    </source>
</evidence>
<evidence type="ECO:0000256" key="1">
    <source>
        <dbReference type="ARBA" id="ARBA00023239"/>
    </source>
</evidence>
<dbReference type="GO" id="GO:0008747">
    <property type="term" value="F:N-acetylneuraminate lyase activity"/>
    <property type="evidence" value="ECO:0007669"/>
    <property type="project" value="TreeGrafter"/>
</dbReference>
<reference evidence="5 6" key="1">
    <citation type="submission" date="2018-03" db="EMBL/GenBank/DDBJ databases">
        <title>Genomic Encyclopedia of Archaeal and Bacterial Type Strains, Phase II (KMG-II): from individual species to whole genera.</title>
        <authorList>
            <person name="Goeker M."/>
        </authorList>
    </citation>
    <scope>NUCLEOTIDE SEQUENCE [LARGE SCALE GENOMIC DNA]</scope>
    <source>
        <strain evidence="5 6">DSM 28057</strain>
    </source>
</reference>
<comment type="caution">
    <text evidence="5">The sequence shown here is derived from an EMBL/GenBank/DDBJ whole genome shotgun (WGS) entry which is preliminary data.</text>
</comment>
<accession>A0A2P8DXJ2</accession>
<feature type="binding site" evidence="4">
    <location>
        <position position="53"/>
    </location>
    <ligand>
        <name>pyruvate</name>
        <dbReference type="ChEBI" id="CHEBI:15361"/>
    </ligand>
</feature>
<sequence length="310" mass="33878">MKATNLLPKIEGIIVPTVTPLLESGKLDLKGIETITRHLIDGGVHGIFILGTTGETPSLKVDLRKNLIKNTCQYANNEKPVMVGISDPCMDVSLELAQIARSEGATAVVALSPFFFHLDQEDLYNYFSLLADQCELPLFLYNYPNMTKCHLEVGTVKALAAHPNIIGIKDSSGNGVYLEKLLEIKSEKPEFSVLPGPEEIMVQSVIAGADGGVNGGANLFPELYVRLYEAAKAKDWDTIQVIQPIIMEISSKIYGAGKKSYSYFQGMKQALSFLGICQPHLSRPLLAAPATVQMAIQQDMQSIIRKIKAI</sequence>
<dbReference type="GO" id="GO:0005829">
    <property type="term" value="C:cytosol"/>
    <property type="evidence" value="ECO:0007669"/>
    <property type="project" value="TreeGrafter"/>
</dbReference>
<feature type="active site" description="Schiff-base intermediate with substrate" evidence="3">
    <location>
        <position position="169"/>
    </location>
</feature>
<evidence type="ECO:0000256" key="3">
    <source>
        <dbReference type="PIRSR" id="PIRSR001365-1"/>
    </source>
</evidence>
<feature type="active site" description="Proton donor/acceptor" evidence="3">
    <location>
        <position position="141"/>
    </location>
</feature>
<dbReference type="SMART" id="SM01130">
    <property type="entry name" value="DHDPS"/>
    <property type="match status" value="1"/>
</dbReference>
<dbReference type="GO" id="GO:0019262">
    <property type="term" value="P:N-acetylneuraminate catabolic process"/>
    <property type="evidence" value="ECO:0007669"/>
    <property type="project" value="TreeGrafter"/>
</dbReference>
<gene>
    <name evidence="5" type="ORF">CLV48_11127</name>
</gene>
<dbReference type="Gene3D" id="3.20.20.70">
    <property type="entry name" value="Aldolase class I"/>
    <property type="match status" value="1"/>
</dbReference>
<dbReference type="Pfam" id="PF00701">
    <property type="entry name" value="DHDPS"/>
    <property type="match status" value="1"/>
</dbReference>
<dbReference type="InterPro" id="IPR013785">
    <property type="entry name" value="Aldolase_TIM"/>
</dbReference>
<dbReference type="EMBL" id="PYGF01000011">
    <property type="protein sequence ID" value="PSL01938.1"/>
    <property type="molecule type" value="Genomic_DNA"/>
</dbReference>
<dbReference type="PIRSF" id="PIRSF001365">
    <property type="entry name" value="DHDPS"/>
    <property type="match status" value="1"/>
</dbReference>
<evidence type="ECO:0000313" key="5">
    <source>
        <dbReference type="EMBL" id="PSL01938.1"/>
    </source>
</evidence>
<feature type="binding site" evidence="4">
    <location>
        <position position="213"/>
    </location>
    <ligand>
        <name>pyruvate</name>
        <dbReference type="ChEBI" id="CHEBI:15361"/>
    </ligand>
</feature>
<comment type="similarity">
    <text evidence="2">Belongs to the DapA family.</text>
</comment>
<evidence type="ECO:0000313" key="6">
    <source>
        <dbReference type="Proteomes" id="UP000240708"/>
    </source>
</evidence>
<dbReference type="RefSeq" id="WP_106568389.1">
    <property type="nucleotide sequence ID" value="NZ_PYGF01000011.1"/>
</dbReference>
<dbReference type="InterPro" id="IPR002220">
    <property type="entry name" value="DapA-like"/>
</dbReference>
<dbReference type="SUPFAM" id="SSF51569">
    <property type="entry name" value="Aldolase"/>
    <property type="match status" value="1"/>
</dbReference>
<keyword evidence="6" id="KW-1185">Reference proteome</keyword>
<name>A0A2P8DXJ2_9BACT</name>
<dbReference type="PANTHER" id="PTHR42849:SF1">
    <property type="entry name" value="N-ACETYLNEURAMINATE LYASE"/>
    <property type="match status" value="1"/>
</dbReference>
<protein>
    <submittedName>
        <fullName evidence="5">4-hydroxy-tetrahydrodipicolinate synthase</fullName>
    </submittedName>
</protein>
<organism evidence="5 6">
    <name type="scientific">Cecembia rubra</name>
    <dbReference type="NCBI Taxonomy" id="1485585"/>
    <lineage>
        <taxon>Bacteria</taxon>
        <taxon>Pseudomonadati</taxon>
        <taxon>Bacteroidota</taxon>
        <taxon>Cytophagia</taxon>
        <taxon>Cytophagales</taxon>
        <taxon>Cyclobacteriaceae</taxon>
        <taxon>Cecembia</taxon>
    </lineage>
</organism>
<dbReference type="PANTHER" id="PTHR42849">
    <property type="entry name" value="N-ACETYLNEURAMINATE LYASE"/>
    <property type="match status" value="1"/>
</dbReference>
<dbReference type="PRINTS" id="PR00146">
    <property type="entry name" value="DHPICSNTHASE"/>
</dbReference>
<dbReference type="AlphaFoldDB" id="A0A2P8DXJ2"/>
<dbReference type="CDD" id="cd00408">
    <property type="entry name" value="DHDPS-like"/>
    <property type="match status" value="1"/>
</dbReference>